<protein>
    <submittedName>
        <fullName evidence="2">Uncharacterized protein</fullName>
    </submittedName>
</protein>
<feature type="transmembrane region" description="Helical" evidence="1">
    <location>
        <begin position="40"/>
        <end position="59"/>
    </location>
</feature>
<organism evidence="2 3">
    <name type="scientific">Allorhodopirellula heiligendammensis</name>
    <dbReference type="NCBI Taxonomy" id="2714739"/>
    <lineage>
        <taxon>Bacteria</taxon>
        <taxon>Pseudomonadati</taxon>
        <taxon>Planctomycetota</taxon>
        <taxon>Planctomycetia</taxon>
        <taxon>Pirellulales</taxon>
        <taxon>Pirellulaceae</taxon>
        <taxon>Allorhodopirellula</taxon>
    </lineage>
</organism>
<keyword evidence="1" id="KW-0472">Membrane</keyword>
<proteinExistence type="predicted"/>
<evidence type="ECO:0000313" key="2">
    <source>
        <dbReference type="EMBL" id="TWU17879.1"/>
    </source>
</evidence>
<keyword evidence="1" id="KW-1133">Transmembrane helix</keyword>
<dbReference type="RefSeq" id="WP_146404790.1">
    <property type="nucleotide sequence ID" value="NZ_SJPU01000001.1"/>
</dbReference>
<dbReference type="Proteomes" id="UP000319908">
    <property type="component" value="Unassembled WGS sequence"/>
</dbReference>
<feature type="transmembrane region" description="Helical" evidence="1">
    <location>
        <begin position="66"/>
        <end position="83"/>
    </location>
</feature>
<evidence type="ECO:0000256" key="1">
    <source>
        <dbReference type="SAM" id="Phobius"/>
    </source>
</evidence>
<keyword evidence="3" id="KW-1185">Reference proteome</keyword>
<accession>A0A5C6C4Z9</accession>
<feature type="transmembrane region" description="Helical" evidence="1">
    <location>
        <begin position="89"/>
        <end position="107"/>
    </location>
</feature>
<dbReference type="AlphaFoldDB" id="A0A5C6C4Z9"/>
<dbReference type="EMBL" id="SJPU01000001">
    <property type="protein sequence ID" value="TWU17879.1"/>
    <property type="molecule type" value="Genomic_DNA"/>
</dbReference>
<gene>
    <name evidence="2" type="ORF">Poly21_00300</name>
</gene>
<name>A0A5C6C4Z9_9BACT</name>
<keyword evidence="1" id="KW-0812">Transmembrane</keyword>
<reference evidence="2 3" key="1">
    <citation type="journal article" date="2020" name="Antonie Van Leeuwenhoek">
        <title>Rhodopirellula heiligendammensis sp. nov., Rhodopirellula pilleata sp. nov., and Rhodopirellula solitaria sp. nov. isolated from natural or artificial marine surfaces in Northern Germany and California, USA, and emended description of the genus Rhodopirellula.</title>
        <authorList>
            <person name="Kallscheuer N."/>
            <person name="Wiegand S."/>
            <person name="Jogler M."/>
            <person name="Boedeker C."/>
            <person name="Peeters S.H."/>
            <person name="Rast P."/>
            <person name="Heuer A."/>
            <person name="Jetten M.S.M."/>
            <person name="Rohde M."/>
            <person name="Jogler C."/>
        </authorList>
    </citation>
    <scope>NUCLEOTIDE SEQUENCE [LARGE SCALE GENOMIC DNA]</scope>
    <source>
        <strain evidence="2 3">Poly21</strain>
    </source>
</reference>
<dbReference type="OrthoDB" id="273765at2"/>
<feature type="transmembrane region" description="Helical" evidence="1">
    <location>
        <begin position="12"/>
        <end position="34"/>
    </location>
</feature>
<evidence type="ECO:0000313" key="3">
    <source>
        <dbReference type="Proteomes" id="UP000319908"/>
    </source>
</evidence>
<sequence length="127" mass="14106">MNLNWKHHPIHGFRFSLTDGLAIVVCIAGTIWGLRELGEVAWLFPFVLGHFFLFCNIFRVPRKPELVWAGAFLVLATGCLVADASILHALWLVLPITAAVITYSIRLPTYHGIGSKKPIADEANLLD</sequence>
<comment type="caution">
    <text evidence="2">The sequence shown here is derived from an EMBL/GenBank/DDBJ whole genome shotgun (WGS) entry which is preliminary data.</text>
</comment>